<dbReference type="InterPro" id="IPR015500">
    <property type="entry name" value="Peptidase_S8_subtilisin-rel"/>
</dbReference>
<dbReference type="InterPro" id="IPR045051">
    <property type="entry name" value="SBT"/>
</dbReference>
<dbReference type="AlphaFoldDB" id="A0AAV0JW48"/>
<dbReference type="PANTHER" id="PTHR10795">
    <property type="entry name" value="PROPROTEIN CONVERTASE SUBTILISIN/KEXIN"/>
    <property type="match status" value="1"/>
</dbReference>
<dbReference type="Gene3D" id="3.50.30.30">
    <property type="match status" value="1"/>
</dbReference>
<dbReference type="PROSITE" id="PS00138">
    <property type="entry name" value="SUBTILASE_SER"/>
    <property type="match status" value="1"/>
</dbReference>
<proteinExistence type="inferred from homology"/>
<dbReference type="Pfam" id="PF05922">
    <property type="entry name" value="Inhibitor_I9"/>
    <property type="match status" value="1"/>
</dbReference>
<dbReference type="GO" id="GO:0006508">
    <property type="term" value="P:proteolysis"/>
    <property type="evidence" value="ECO:0007669"/>
    <property type="project" value="UniProtKB-KW"/>
</dbReference>
<evidence type="ECO:0000256" key="9">
    <source>
        <dbReference type="PROSITE-ProRule" id="PRU01240"/>
    </source>
</evidence>
<keyword evidence="6 9" id="KW-0378">Hydrolase</keyword>
<dbReference type="Gene3D" id="3.40.50.200">
    <property type="entry name" value="Peptidase S8/S53 domain"/>
    <property type="match status" value="1"/>
</dbReference>
<keyword evidence="4 9" id="KW-0645">Protease</keyword>
<feature type="active site" description="Charge relay system" evidence="8 9">
    <location>
        <position position="579"/>
    </location>
</feature>
<dbReference type="GO" id="GO:0009609">
    <property type="term" value="P:response to symbiotic bacterium"/>
    <property type="evidence" value="ECO:0007669"/>
    <property type="project" value="UniProtKB-ARBA"/>
</dbReference>
<dbReference type="GO" id="GO:0004252">
    <property type="term" value="F:serine-type endopeptidase activity"/>
    <property type="evidence" value="ECO:0007669"/>
    <property type="project" value="UniProtKB-UniRule"/>
</dbReference>
<accession>A0AAV0JW48</accession>
<evidence type="ECO:0000259" key="10">
    <source>
        <dbReference type="Pfam" id="PF00082"/>
    </source>
</evidence>
<evidence type="ECO:0000259" key="12">
    <source>
        <dbReference type="Pfam" id="PF17766"/>
    </source>
</evidence>
<evidence type="ECO:0000313" key="14">
    <source>
        <dbReference type="Proteomes" id="UP001154282"/>
    </source>
</evidence>
<dbReference type="GO" id="GO:0005576">
    <property type="term" value="C:extracellular region"/>
    <property type="evidence" value="ECO:0007669"/>
    <property type="project" value="UniProtKB-SubCell"/>
</dbReference>
<evidence type="ECO:0000259" key="11">
    <source>
        <dbReference type="Pfam" id="PF05922"/>
    </source>
</evidence>
<dbReference type="InterPro" id="IPR041469">
    <property type="entry name" value="Subtilisin-like_FN3"/>
</dbReference>
<keyword evidence="3" id="KW-0964">Secreted</keyword>
<evidence type="ECO:0000256" key="8">
    <source>
        <dbReference type="PIRSR" id="PIRSR615500-1"/>
    </source>
</evidence>
<evidence type="ECO:0000256" key="2">
    <source>
        <dbReference type="ARBA" id="ARBA00011073"/>
    </source>
</evidence>
<feature type="domain" description="Subtilisin-like protease fibronectin type-III" evidence="12">
    <location>
        <begin position="686"/>
        <end position="784"/>
    </location>
</feature>
<dbReference type="Proteomes" id="UP001154282">
    <property type="component" value="Unassembled WGS sequence"/>
</dbReference>
<dbReference type="Pfam" id="PF00082">
    <property type="entry name" value="Peptidase_S8"/>
    <property type="match status" value="1"/>
</dbReference>
<evidence type="ECO:0000256" key="7">
    <source>
        <dbReference type="ARBA" id="ARBA00022825"/>
    </source>
</evidence>
<dbReference type="Pfam" id="PF17766">
    <property type="entry name" value="fn3_6"/>
    <property type="match status" value="1"/>
</dbReference>
<sequence>MLFQFITQVCEAPPPIYKNQTVIELSNRTKKSPEIFTSATMTIIIFRRWVSVLYPILLASILLHYCRGNSDERKVHIVYMGERPHSPSGNMSSLLAVRHISLLERVLGSASLAKESLVYSYGRSFNAFAAILSPQEVEKFSKMKRVISVIPNHKLHLHTTRSWEFMNFSPGQISAQTEGNVIIGFLDSGIWPESESFNDEGMTPPPAKWKGECHNITCNNKIIGARYYNTGGMYDPSEFKSPRDAMGHGTHTSSTAAGRKVAGASFLGLAEGTATGGVPNARIAVYKVCWQNRGCSNADILAAFDDAIADGVDILSMSLGSSVPPPFFEDAMAIGAFHAMKRGVLTSASSGNSGPTPATASNLAPWMLTVAASTIDRQFVSKVVLGNGETFPGIAVNSFKLNGTTFPLVWAGDVANYSGGSGVINAKNCLPGSLNSYKTAGKIVLCHSIVGDLTGVAMANGLGAILFNPVPSVNDFAFSYPLPATQVRTGDGDAILDYIRTTENPIATILVSETWKDVMAPYVASFSSRGPNRLSPEILKPDITVPGVDILAAWSPVASPSGSPFDTRKVKYNVISGTSMSCPHASAVAAYVKALHPDWSPAAIKSAIMTTANVMDPRKNEGHEFAHGSGHINPVAAADPGLVYDASEDDYIYFLCKQGYDNTTMELIAGRSNASCNGVAPGRAWDLNYPTFGLVVEDGESISTSFTRTVTNVGPPNSTYHVSVQMPSLVNVEVHPTVLPFSAVGQSMTFTVKVSGPKIVDQPIRSGAILWGDGVHVARSPLVVYTITPNSMAALPFKPAEKIRFGDQPGRLEHEILETN</sequence>
<feature type="domain" description="Peptidase S8/S53" evidence="10">
    <location>
        <begin position="180"/>
        <end position="626"/>
    </location>
</feature>
<dbReference type="Gene3D" id="3.30.70.80">
    <property type="entry name" value="Peptidase S8 propeptide/proteinase inhibitor I9"/>
    <property type="match status" value="1"/>
</dbReference>
<dbReference type="InterPro" id="IPR000209">
    <property type="entry name" value="Peptidase_S8/S53_dom"/>
</dbReference>
<comment type="caution">
    <text evidence="13">The sequence shown here is derived from an EMBL/GenBank/DDBJ whole genome shotgun (WGS) entry which is preliminary data.</text>
</comment>
<feature type="domain" description="Inhibitor I9" evidence="11">
    <location>
        <begin position="75"/>
        <end position="158"/>
    </location>
</feature>
<dbReference type="InterPro" id="IPR034197">
    <property type="entry name" value="Peptidases_S8_3"/>
</dbReference>
<dbReference type="InterPro" id="IPR037045">
    <property type="entry name" value="S8pro/Inhibitor_I9_sf"/>
</dbReference>
<feature type="active site" description="Charge relay system" evidence="8 9">
    <location>
        <position position="248"/>
    </location>
</feature>
<dbReference type="FunFam" id="3.40.50.200:FF:000006">
    <property type="entry name" value="Subtilisin-like protease SBT1.5"/>
    <property type="match status" value="1"/>
</dbReference>
<evidence type="ECO:0000256" key="4">
    <source>
        <dbReference type="ARBA" id="ARBA00022670"/>
    </source>
</evidence>
<dbReference type="CDD" id="cd04852">
    <property type="entry name" value="Peptidases_S8_3"/>
    <property type="match status" value="1"/>
</dbReference>
<evidence type="ECO:0000256" key="3">
    <source>
        <dbReference type="ARBA" id="ARBA00022525"/>
    </source>
</evidence>
<evidence type="ECO:0000313" key="13">
    <source>
        <dbReference type="EMBL" id="CAI0414207.1"/>
    </source>
</evidence>
<reference evidence="13" key="1">
    <citation type="submission" date="2022-08" db="EMBL/GenBank/DDBJ databases">
        <authorList>
            <person name="Gutierrez-Valencia J."/>
        </authorList>
    </citation>
    <scope>NUCLEOTIDE SEQUENCE</scope>
</reference>
<protein>
    <recommendedName>
        <fullName evidence="15">Cucumisin</fullName>
    </recommendedName>
</protein>
<name>A0AAV0JW48_9ROSI</name>
<evidence type="ECO:0000256" key="6">
    <source>
        <dbReference type="ARBA" id="ARBA00022801"/>
    </source>
</evidence>
<keyword evidence="7 9" id="KW-0720">Serine protease</keyword>
<evidence type="ECO:0008006" key="15">
    <source>
        <dbReference type="Google" id="ProtNLM"/>
    </source>
</evidence>
<keyword evidence="14" id="KW-1185">Reference proteome</keyword>
<evidence type="ECO:0000256" key="5">
    <source>
        <dbReference type="ARBA" id="ARBA00022729"/>
    </source>
</evidence>
<dbReference type="InterPro" id="IPR010259">
    <property type="entry name" value="S8pro/Inhibitor_I9"/>
</dbReference>
<dbReference type="PRINTS" id="PR00723">
    <property type="entry name" value="SUBTILISIN"/>
</dbReference>
<dbReference type="PROSITE" id="PS51892">
    <property type="entry name" value="SUBTILASE"/>
    <property type="match status" value="1"/>
</dbReference>
<dbReference type="InterPro" id="IPR036852">
    <property type="entry name" value="Peptidase_S8/S53_dom_sf"/>
</dbReference>
<dbReference type="InterPro" id="IPR023828">
    <property type="entry name" value="Peptidase_S8_Ser-AS"/>
</dbReference>
<dbReference type="FunFam" id="3.30.70.80:FF:000002">
    <property type="entry name" value="Subtilisin-like protease SBT5.3"/>
    <property type="match status" value="1"/>
</dbReference>
<comment type="subcellular location">
    <subcellularLocation>
        <location evidence="1">Secreted</location>
    </subcellularLocation>
</comment>
<organism evidence="13 14">
    <name type="scientific">Linum tenue</name>
    <dbReference type="NCBI Taxonomy" id="586396"/>
    <lineage>
        <taxon>Eukaryota</taxon>
        <taxon>Viridiplantae</taxon>
        <taxon>Streptophyta</taxon>
        <taxon>Embryophyta</taxon>
        <taxon>Tracheophyta</taxon>
        <taxon>Spermatophyta</taxon>
        <taxon>Magnoliopsida</taxon>
        <taxon>eudicotyledons</taxon>
        <taxon>Gunneridae</taxon>
        <taxon>Pentapetalae</taxon>
        <taxon>rosids</taxon>
        <taxon>fabids</taxon>
        <taxon>Malpighiales</taxon>
        <taxon>Linaceae</taxon>
        <taxon>Linum</taxon>
    </lineage>
</organism>
<dbReference type="SUPFAM" id="SSF52743">
    <property type="entry name" value="Subtilisin-like"/>
    <property type="match status" value="1"/>
</dbReference>
<dbReference type="CDD" id="cd02120">
    <property type="entry name" value="PA_subtilisin_like"/>
    <property type="match status" value="1"/>
</dbReference>
<keyword evidence="5" id="KW-0732">Signal</keyword>
<dbReference type="EMBL" id="CAMGYJ010000005">
    <property type="protein sequence ID" value="CAI0414207.1"/>
    <property type="molecule type" value="Genomic_DNA"/>
</dbReference>
<dbReference type="Gene3D" id="2.60.40.2310">
    <property type="match status" value="1"/>
</dbReference>
<feature type="active site" description="Charge relay system" evidence="8 9">
    <location>
        <position position="187"/>
    </location>
</feature>
<comment type="similarity">
    <text evidence="2 9">Belongs to the peptidase S8 family.</text>
</comment>
<evidence type="ECO:0000256" key="1">
    <source>
        <dbReference type="ARBA" id="ARBA00004613"/>
    </source>
</evidence>
<gene>
    <name evidence="13" type="ORF">LITE_LOCUS16209</name>
</gene>